<dbReference type="Pfam" id="PF00194">
    <property type="entry name" value="Carb_anhydrase"/>
    <property type="match status" value="1"/>
</dbReference>
<proteinExistence type="inferred from homology"/>
<dbReference type="Proteomes" id="UP000712673">
    <property type="component" value="Unassembled WGS sequence"/>
</dbReference>
<evidence type="ECO:0000256" key="1">
    <source>
        <dbReference type="ARBA" id="ARBA00001947"/>
    </source>
</evidence>
<comment type="caution">
    <text evidence="13">The sequence shown here is derived from an EMBL/GenBank/DDBJ whole genome shotgun (WGS) entry which is preliminary data.</text>
</comment>
<evidence type="ECO:0000256" key="8">
    <source>
        <dbReference type="ARBA" id="ARBA00023239"/>
    </source>
</evidence>
<accession>A0A937W3X6</accession>
<evidence type="ECO:0000256" key="3">
    <source>
        <dbReference type="ARBA" id="ARBA00010718"/>
    </source>
</evidence>
<evidence type="ECO:0000313" key="14">
    <source>
        <dbReference type="Proteomes" id="UP000712673"/>
    </source>
</evidence>
<keyword evidence="6 10" id="KW-0479">Metal-binding</keyword>
<feature type="domain" description="Alpha-carbonic anhydrase" evidence="12">
    <location>
        <begin position="45"/>
        <end position="268"/>
    </location>
</feature>
<dbReference type="Gene3D" id="3.10.200.10">
    <property type="entry name" value="Alpha carbonic anhydrase"/>
    <property type="match status" value="1"/>
</dbReference>
<dbReference type="PROSITE" id="PS51257">
    <property type="entry name" value="PROKAR_LIPOPROTEIN"/>
    <property type="match status" value="1"/>
</dbReference>
<dbReference type="EMBL" id="VGLS01000382">
    <property type="protein sequence ID" value="MBM3224681.1"/>
    <property type="molecule type" value="Genomic_DNA"/>
</dbReference>
<dbReference type="GO" id="GO:0004089">
    <property type="term" value="F:carbonate dehydratase activity"/>
    <property type="evidence" value="ECO:0007669"/>
    <property type="project" value="UniProtKB-UniRule"/>
</dbReference>
<evidence type="ECO:0000256" key="10">
    <source>
        <dbReference type="RuleBase" id="RU367011"/>
    </source>
</evidence>
<evidence type="ECO:0000256" key="5">
    <source>
        <dbReference type="ARBA" id="ARBA00014628"/>
    </source>
</evidence>
<dbReference type="PANTHER" id="PTHR18952">
    <property type="entry name" value="CARBONIC ANHYDRASE"/>
    <property type="match status" value="1"/>
</dbReference>
<dbReference type="InterPro" id="IPR018338">
    <property type="entry name" value="Carbonic_anhydrase_a-class_CS"/>
</dbReference>
<evidence type="ECO:0000256" key="7">
    <source>
        <dbReference type="ARBA" id="ARBA00022833"/>
    </source>
</evidence>
<organism evidence="13 14">
    <name type="scientific">Tectimicrobiota bacterium</name>
    <dbReference type="NCBI Taxonomy" id="2528274"/>
    <lineage>
        <taxon>Bacteria</taxon>
        <taxon>Pseudomonadati</taxon>
        <taxon>Nitrospinota/Tectimicrobiota group</taxon>
        <taxon>Candidatus Tectimicrobiota</taxon>
    </lineage>
</organism>
<keyword evidence="8 10" id="KW-0456">Lyase</keyword>
<dbReference type="InterPro" id="IPR023561">
    <property type="entry name" value="Carbonic_anhydrase_a-class"/>
</dbReference>
<name>A0A937W3X6_UNCTE</name>
<dbReference type="AlphaFoldDB" id="A0A937W3X6"/>
<comment type="catalytic activity">
    <reaction evidence="9 10">
        <text>hydrogencarbonate + H(+) = CO2 + H2O</text>
        <dbReference type="Rhea" id="RHEA:10748"/>
        <dbReference type="ChEBI" id="CHEBI:15377"/>
        <dbReference type="ChEBI" id="CHEBI:15378"/>
        <dbReference type="ChEBI" id="CHEBI:16526"/>
        <dbReference type="ChEBI" id="CHEBI:17544"/>
        <dbReference type="EC" id="4.2.1.1"/>
    </reaction>
</comment>
<dbReference type="EC" id="4.2.1.1" evidence="4 10"/>
<keyword evidence="10" id="KW-0732">Signal</keyword>
<comment type="function">
    <text evidence="2 10">Reversible hydration of carbon dioxide.</text>
</comment>
<dbReference type="InterPro" id="IPR041891">
    <property type="entry name" value="Alpha_CA_prokaryot-like"/>
</dbReference>
<reference evidence="13" key="1">
    <citation type="submission" date="2019-03" db="EMBL/GenBank/DDBJ databases">
        <title>Lake Tanganyika Metagenome-Assembled Genomes (MAGs).</title>
        <authorList>
            <person name="Tran P."/>
        </authorList>
    </citation>
    <scope>NUCLEOTIDE SEQUENCE</scope>
    <source>
        <strain evidence="13">K_DeepCast_65m_m2_066</strain>
    </source>
</reference>
<feature type="chain" id="PRO_5038161640" description="Carbonic anhydrase" evidence="10">
    <location>
        <begin position="22"/>
        <end position="268"/>
    </location>
</feature>
<protein>
    <recommendedName>
        <fullName evidence="5 10">Carbonic anhydrase</fullName>
        <ecNumber evidence="4 10">4.2.1.1</ecNumber>
    </recommendedName>
</protein>
<feature type="compositionally biased region" description="Polar residues" evidence="11">
    <location>
        <begin position="28"/>
        <end position="41"/>
    </location>
</feature>
<dbReference type="PROSITE" id="PS51144">
    <property type="entry name" value="ALPHA_CA_2"/>
    <property type="match status" value="1"/>
</dbReference>
<keyword evidence="7 10" id="KW-0862">Zinc</keyword>
<dbReference type="SUPFAM" id="SSF51069">
    <property type="entry name" value="Carbonic anhydrase"/>
    <property type="match status" value="1"/>
</dbReference>
<dbReference type="InterPro" id="IPR001148">
    <property type="entry name" value="CA_dom"/>
</dbReference>
<evidence type="ECO:0000256" key="11">
    <source>
        <dbReference type="SAM" id="MobiDB-lite"/>
    </source>
</evidence>
<comment type="cofactor">
    <cofactor evidence="1 10">
        <name>Zn(2+)</name>
        <dbReference type="ChEBI" id="CHEBI:29105"/>
    </cofactor>
</comment>
<comment type="similarity">
    <text evidence="3 10">Belongs to the alpha-carbonic anhydrase family.</text>
</comment>
<evidence type="ECO:0000256" key="6">
    <source>
        <dbReference type="ARBA" id="ARBA00022723"/>
    </source>
</evidence>
<dbReference type="PANTHER" id="PTHR18952:SF265">
    <property type="entry name" value="CARBONIC ANHYDRASE"/>
    <property type="match status" value="1"/>
</dbReference>
<dbReference type="SMART" id="SM01057">
    <property type="entry name" value="Carb_anhydrase"/>
    <property type="match status" value="1"/>
</dbReference>
<feature type="signal peptide" evidence="10">
    <location>
        <begin position="1"/>
        <end position="21"/>
    </location>
</feature>
<evidence type="ECO:0000256" key="4">
    <source>
        <dbReference type="ARBA" id="ARBA00012925"/>
    </source>
</evidence>
<dbReference type="InterPro" id="IPR036398">
    <property type="entry name" value="CA_dom_sf"/>
</dbReference>
<dbReference type="PROSITE" id="PS00162">
    <property type="entry name" value="ALPHA_CA_1"/>
    <property type="match status" value="1"/>
</dbReference>
<evidence type="ECO:0000259" key="12">
    <source>
        <dbReference type="PROSITE" id="PS51144"/>
    </source>
</evidence>
<feature type="region of interest" description="Disordered" evidence="11">
    <location>
        <begin position="26"/>
        <end position="49"/>
    </location>
</feature>
<gene>
    <name evidence="13" type="ORF">FJZ47_12870</name>
</gene>
<evidence type="ECO:0000256" key="2">
    <source>
        <dbReference type="ARBA" id="ARBA00002904"/>
    </source>
</evidence>
<dbReference type="CDD" id="cd03124">
    <property type="entry name" value="alpha_CA_prokaryotic_like"/>
    <property type="match status" value="1"/>
</dbReference>
<evidence type="ECO:0000256" key="9">
    <source>
        <dbReference type="ARBA" id="ARBA00048348"/>
    </source>
</evidence>
<dbReference type="GO" id="GO:0008270">
    <property type="term" value="F:zinc ion binding"/>
    <property type="evidence" value="ECO:0007669"/>
    <property type="project" value="UniProtKB-UniRule"/>
</dbReference>
<evidence type="ECO:0000313" key="13">
    <source>
        <dbReference type="EMBL" id="MBM3224681.1"/>
    </source>
</evidence>
<sequence length="268" mass="29037">MRTLTAFAVAVPLALACHVHAADRHGHAQTQPASASHSTAGAPQVHWGYSGAGGPEQWGELDTGYAACKLGKAQSPVDIVHTAPTVVESLTFQYQTTPLALVHNGHTIQANVSAENAIQVHGKPYKLVQFHLHTPSEHTIGGKQYPMELHLVHKNDAGQLAVVGVLMQPGTPHPVLQTLLKHLPREVNQEKTVPQVRLVLNDILPASPQYYHYNGSLTTPPCSEGVAWFVMKTPVEVSAEQIAQFTAAMQQNARPVQPLHQRIVLEKP</sequence>